<dbReference type="Proteomes" id="UP000077684">
    <property type="component" value="Unassembled WGS sequence"/>
</dbReference>
<reference evidence="4" key="1">
    <citation type="submission" date="2016-04" db="EMBL/GenBank/DDBJ databases">
        <authorList>
            <person name="Nguyen H.D."/>
            <person name="Samba Siva P."/>
            <person name="Cullis J."/>
            <person name="Levesque C.A."/>
            <person name="Hambleton S."/>
        </authorList>
    </citation>
    <scope>NUCLEOTIDE SEQUENCE</scope>
    <source>
        <strain evidence="4">DAOMC 236426</strain>
    </source>
</reference>
<gene>
    <name evidence="4" type="ORF">A4X06_0g1194</name>
</gene>
<dbReference type="InterPro" id="IPR036291">
    <property type="entry name" value="NAD(P)-bd_dom_sf"/>
</dbReference>
<dbReference type="PRINTS" id="PR00081">
    <property type="entry name" value="GDHRDH"/>
</dbReference>
<dbReference type="AlphaFoldDB" id="A0A8X7MYQ1"/>
<evidence type="ECO:0000256" key="2">
    <source>
        <dbReference type="ARBA" id="ARBA00022857"/>
    </source>
</evidence>
<evidence type="ECO:0000313" key="4">
    <source>
        <dbReference type="EMBL" id="KAE8253832.1"/>
    </source>
</evidence>
<dbReference type="Pfam" id="PF00106">
    <property type="entry name" value="adh_short"/>
    <property type="match status" value="1"/>
</dbReference>
<proteinExistence type="inferred from homology"/>
<evidence type="ECO:0008006" key="6">
    <source>
        <dbReference type="Google" id="ProtNLM"/>
    </source>
</evidence>
<keyword evidence="2" id="KW-0521">NADP</keyword>
<protein>
    <recommendedName>
        <fullName evidence="6">NAD(P)-binding protein</fullName>
    </recommendedName>
</protein>
<dbReference type="PROSITE" id="PS00061">
    <property type="entry name" value="ADH_SHORT"/>
    <property type="match status" value="1"/>
</dbReference>
<dbReference type="GO" id="GO:0016616">
    <property type="term" value="F:oxidoreductase activity, acting on the CH-OH group of donors, NAD or NADP as acceptor"/>
    <property type="evidence" value="ECO:0007669"/>
    <property type="project" value="TreeGrafter"/>
</dbReference>
<evidence type="ECO:0000313" key="5">
    <source>
        <dbReference type="Proteomes" id="UP000077684"/>
    </source>
</evidence>
<keyword evidence="3" id="KW-0560">Oxidoreductase</keyword>
<sequence>MSTFENTKPRNPRAAAVTLPNALLLAHAEAGGLKGVVVLITGGASGLGKNTALRFAQYGAKVAIVDRTQPGLDAVAKEARAVGGDVFPIKADVTNWEDQLAAFQAAEKHYGSISVVVANAGITDVEMFYDDASEDVAVPKRPNLATIDVNIKGVVYTIRLALHFLRKGDLSRPRTIVTLGSISSFMPVGKQVYYSISKAAVLGLHRAIALDALTNGDAFQGGGLRTLLIAPFFVRTPLITELVAAGKLDHVKTFATPDDVSAAILHAAASPKHEVFKERAEARVRHGAAYCIIDSQGSLVLPMESLSNSLLRAHPEFGEKLAATMLQQQPASKI</sequence>
<dbReference type="EMBL" id="LWDE02000074">
    <property type="protein sequence ID" value="KAE8253832.1"/>
    <property type="molecule type" value="Genomic_DNA"/>
</dbReference>
<accession>A0A8X7MYQ1</accession>
<dbReference type="SUPFAM" id="SSF51735">
    <property type="entry name" value="NAD(P)-binding Rossmann-fold domains"/>
    <property type="match status" value="1"/>
</dbReference>
<dbReference type="Gene3D" id="3.40.50.720">
    <property type="entry name" value="NAD(P)-binding Rossmann-like Domain"/>
    <property type="match status" value="1"/>
</dbReference>
<reference evidence="4" key="2">
    <citation type="journal article" date="2019" name="IMA Fungus">
        <title>Genome sequencing and comparison of five Tilletia species to identify candidate genes for the detection of regulated species infecting wheat.</title>
        <authorList>
            <person name="Nguyen H.D.T."/>
            <person name="Sultana T."/>
            <person name="Kesanakurti P."/>
            <person name="Hambleton S."/>
        </authorList>
    </citation>
    <scope>NUCLEOTIDE SEQUENCE</scope>
    <source>
        <strain evidence="4">DAOMC 236426</strain>
    </source>
</reference>
<dbReference type="InterPro" id="IPR020904">
    <property type="entry name" value="Sc_DH/Rdtase_CS"/>
</dbReference>
<dbReference type="PANTHER" id="PTHR44229:SF4">
    <property type="entry name" value="15-HYDROXYPROSTAGLANDIN DEHYDROGENASE [NAD(+)]"/>
    <property type="match status" value="1"/>
</dbReference>
<organism evidence="4 5">
    <name type="scientific">Tilletia controversa</name>
    <name type="common">dwarf bunt fungus</name>
    <dbReference type="NCBI Taxonomy" id="13291"/>
    <lineage>
        <taxon>Eukaryota</taxon>
        <taxon>Fungi</taxon>
        <taxon>Dikarya</taxon>
        <taxon>Basidiomycota</taxon>
        <taxon>Ustilaginomycotina</taxon>
        <taxon>Exobasidiomycetes</taxon>
        <taxon>Tilletiales</taxon>
        <taxon>Tilletiaceae</taxon>
        <taxon>Tilletia</taxon>
    </lineage>
</organism>
<name>A0A8X7MYQ1_9BASI</name>
<evidence type="ECO:0000256" key="3">
    <source>
        <dbReference type="ARBA" id="ARBA00023002"/>
    </source>
</evidence>
<keyword evidence="5" id="KW-1185">Reference proteome</keyword>
<dbReference type="InterPro" id="IPR002347">
    <property type="entry name" value="SDR_fam"/>
</dbReference>
<comment type="caution">
    <text evidence="4">The sequence shown here is derived from an EMBL/GenBank/DDBJ whole genome shotgun (WGS) entry which is preliminary data.</text>
</comment>
<comment type="similarity">
    <text evidence="1">Belongs to the short-chain dehydrogenases/reductases (SDR) family.</text>
</comment>
<dbReference type="PANTHER" id="PTHR44229">
    <property type="entry name" value="15-HYDROXYPROSTAGLANDIN DEHYDROGENASE [NAD(+)]"/>
    <property type="match status" value="1"/>
</dbReference>
<evidence type="ECO:0000256" key="1">
    <source>
        <dbReference type="ARBA" id="ARBA00006484"/>
    </source>
</evidence>
<dbReference type="GO" id="GO:0005737">
    <property type="term" value="C:cytoplasm"/>
    <property type="evidence" value="ECO:0007669"/>
    <property type="project" value="TreeGrafter"/>
</dbReference>